<dbReference type="Proteomes" id="UP000124292">
    <property type="component" value="Genome"/>
</dbReference>
<evidence type="ECO:0000313" key="2">
    <source>
        <dbReference type="EMBL" id="AEW87540.1"/>
    </source>
</evidence>
<name>G9JM23_9GAMA</name>
<dbReference type="EMBL" id="JN885137">
    <property type="protein sequence ID" value="AEW87710.1"/>
    <property type="molecule type" value="Genomic_DNA"/>
</dbReference>
<evidence type="ECO:0000256" key="1">
    <source>
        <dbReference type="SAM" id="MobiDB-lite"/>
    </source>
</evidence>
<protein>
    <submittedName>
        <fullName evidence="2">JM15</fullName>
    </submittedName>
</protein>
<evidence type="ECO:0000313" key="3">
    <source>
        <dbReference type="EMBL" id="AEW87710.1"/>
    </source>
</evidence>
<accession>G9JM23</accession>
<feature type="compositionally biased region" description="Basic and acidic residues" evidence="1">
    <location>
        <begin position="144"/>
        <end position="160"/>
    </location>
</feature>
<sequence>MLRDVVRFENFFGYSSGREAARGPAGGVLEGLLEDVGDVDAGWDLRVEIYLLTEHVHAHAGAVLGSPQELEHGSARNNVRLEAARYLGAPVRRVRRFNDVVRVKRNGLVLGVRDDWPLAARRPHGPFVGEQHVSARAVFKVRRRERDRDRDHPACPRRSEAGGNEPADVWWRLNGAGGGGRIGAFV</sequence>
<dbReference type="GeneID" id="3416486"/>
<feature type="region of interest" description="Disordered" evidence="1">
    <location>
        <begin position="141"/>
        <end position="168"/>
    </location>
</feature>
<reference evidence="4 5" key="1">
    <citation type="journal article" date="2013" name="J. Virol.">
        <title>Genomic characterization of Japanese macaque rhadinovirus, a novel herpesvirus isolated from a nonhuman primate with a spontaneous inflammatory demyelinating disease.</title>
        <authorList>
            <person name="Estep R.D."/>
            <person name="Hansen S.G."/>
            <person name="Rogers K.S."/>
            <person name="Axthelm M.K."/>
            <person name="Wong S.W."/>
        </authorList>
    </citation>
    <scope>NUCLEOTIDE SEQUENCE [LARGE SCALE GENOMIC DNA]</scope>
    <source>
        <strain evidence="3">12E2</strain>
        <strain evidence="2">3A1</strain>
    </source>
</reference>
<dbReference type="RefSeq" id="YP_238318.1">
    <property type="nucleotide sequence ID" value="NC_007016.1"/>
</dbReference>
<gene>
    <name evidence="2" type="ORF">JM15</name>
</gene>
<organism evidence="2 5">
    <name type="scientific">Macaca fuscata rhadinovirus</name>
    <dbReference type="NCBI Taxonomy" id="272551"/>
    <lineage>
        <taxon>Viruses</taxon>
        <taxon>Duplodnaviria</taxon>
        <taxon>Heunggongvirae</taxon>
        <taxon>Peploviricota</taxon>
        <taxon>Herviviricetes</taxon>
        <taxon>Herpesvirales</taxon>
        <taxon>Orthoherpesviridae</taxon>
        <taxon>Gammaherpesvirinae</taxon>
        <taxon>Rhadinovirus</taxon>
        <taxon>Rhadinovirus macacinegamma11</taxon>
        <taxon>macacine gammaherpesvirus 11</taxon>
    </lineage>
</organism>
<dbReference type="KEGG" id="vg:3416486"/>
<proteinExistence type="predicted"/>
<evidence type="ECO:0000313" key="4">
    <source>
        <dbReference type="Proteomes" id="UP000124292"/>
    </source>
</evidence>
<dbReference type="Proteomes" id="UP000133219">
    <property type="component" value="Segment"/>
</dbReference>
<dbReference type="EMBL" id="JN885136">
    <property type="protein sequence ID" value="AEW87540.1"/>
    <property type="molecule type" value="Genomic_DNA"/>
</dbReference>
<evidence type="ECO:0000313" key="5">
    <source>
        <dbReference type="Proteomes" id="UP000133219"/>
    </source>
</evidence>